<keyword evidence="5 6" id="KW-0472">Membrane</keyword>
<dbReference type="Proteomes" id="UP000248975">
    <property type="component" value="Unassembled WGS sequence"/>
</dbReference>
<reference evidence="7 8" key="1">
    <citation type="submission" date="2017-08" db="EMBL/GenBank/DDBJ databases">
        <title>Infants hospitalized years apart are colonized by the same room-sourced microbial strains.</title>
        <authorList>
            <person name="Brooks B."/>
            <person name="Olm M.R."/>
            <person name="Firek B.A."/>
            <person name="Baker R."/>
            <person name="Thomas B.C."/>
            <person name="Morowitz M.J."/>
            <person name="Banfield J.F."/>
        </authorList>
    </citation>
    <scope>NUCLEOTIDE SEQUENCE [LARGE SCALE GENOMIC DNA]</scope>
    <source>
        <strain evidence="7">S2_003_000_R2_11</strain>
    </source>
</reference>
<keyword evidence="3 6" id="KW-0812">Transmembrane</keyword>
<keyword evidence="4 6" id="KW-1133">Transmembrane helix</keyword>
<name>A0A2W5UR88_CERSP</name>
<organism evidence="7 8">
    <name type="scientific">Cereibacter sphaeroides</name>
    <name type="common">Rhodobacter sphaeroides</name>
    <dbReference type="NCBI Taxonomy" id="1063"/>
    <lineage>
        <taxon>Bacteria</taxon>
        <taxon>Pseudomonadati</taxon>
        <taxon>Pseudomonadota</taxon>
        <taxon>Alphaproteobacteria</taxon>
        <taxon>Rhodobacterales</taxon>
        <taxon>Paracoccaceae</taxon>
        <taxon>Cereibacter</taxon>
    </lineage>
</organism>
<dbReference type="CDD" id="cd06662">
    <property type="entry name" value="SURF1"/>
    <property type="match status" value="1"/>
</dbReference>
<comment type="subcellular location">
    <subcellularLocation>
        <location evidence="6">Cell membrane</location>
        <topology evidence="6">Multi-pass membrane protein</topology>
    </subcellularLocation>
    <subcellularLocation>
        <location evidence="1">Membrane</location>
    </subcellularLocation>
</comment>
<feature type="transmembrane region" description="Helical" evidence="6">
    <location>
        <begin position="196"/>
        <end position="215"/>
    </location>
</feature>
<evidence type="ECO:0000256" key="5">
    <source>
        <dbReference type="ARBA" id="ARBA00023136"/>
    </source>
</evidence>
<evidence type="ECO:0000256" key="2">
    <source>
        <dbReference type="ARBA" id="ARBA00007165"/>
    </source>
</evidence>
<evidence type="ECO:0000256" key="6">
    <source>
        <dbReference type="RuleBase" id="RU363076"/>
    </source>
</evidence>
<dbReference type="PROSITE" id="PS50895">
    <property type="entry name" value="SURF1"/>
    <property type="match status" value="1"/>
</dbReference>
<evidence type="ECO:0000256" key="1">
    <source>
        <dbReference type="ARBA" id="ARBA00004370"/>
    </source>
</evidence>
<gene>
    <name evidence="7" type="ORF">DI533_06885</name>
</gene>
<keyword evidence="6" id="KW-1003">Cell membrane</keyword>
<dbReference type="PANTHER" id="PTHR23427:SF2">
    <property type="entry name" value="SURFEIT LOCUS PROTEIN 1"/>
    <property type="match status" value="1"/>
</dbReference>
<evidence type="ECO:0000313" key="8">
    <source>
        <dbReference type="Proteomes" id="UP000248975"/>
    </source>
</evidence>
<dbReference type="GO" id="GO:0005886">
    <property type="term" value="C:plasma membrane"/>
    <property type="evidence" value="ECO:0007669"/>
    <property type="project" value="UniProtKB-SubCell"/>
</dbReference>
<evidence type="ECO:0000313" key="7">
    <source>
        <dbReference type="EMBL" id="PZR00301.1"/>
    </source>
</evidence>
<accession>A0A2W5UR88</accession>
<dbReference type="Pfam" id="PF02104">
    <property type="entry name" value="SURF1"/>
    <property type="match status" value="1"/>
</dbReference>
<comment type="caution">
    <text evidence="6">Lacks conserved residue(s) required for the propagation of feature annotation.</text>
</comment>
<proteinExistence type="inferred from homology"/>
<evidence type="ECO:0000256" key="3">
    <source>
        <dbReference type="ARBA" id="ARBA00022692"/>
    </source>
</evidence>
<sequence length="223" mass="24480">MTRRMIIPLLFGLVGAAILIGLGVWQLQRLATKQAALTQIAVRLNDAPAALPAEPRAARDKYLTVRIKGRYLGPELDVLTSAKDIGPGYRVIAAFQLEDGRIIMVDRGFIPEALRDTPRNVVVADVVGALHWPDEADSYTPAPDTSRNIWFARDVPAMASALGAEPVLVVARVDTGDGITPLPVDTSSIPNNHRQYAITWFSLAVVWLGMTVLLLRRIRRRTI</sequence>
<evidence type="ECO:0000256" key="4">
    <source>
        <dbReference type="ARBA" id="ARBA00022989"/>
    </source>
</evidence>
<dbReference type="InterPro" id="IPR002994">
    <property type="entry name" value="Surf1/Shy1"/>
</dbReference>
<comment type="similarity">
    <text evidence="2 6">Belongs to the SURF1 family.</text>
</comment>
<protein>
    <recommendedName>
        <fullName evidence="6">SURF1-like protein</fullName>
    </recommendedName>
</protein>
<dbReference type="InterPro" id="IPR045214">
    <property type="entry name" value="Surf1/Surf4"/>
</dbReference>
<comment type="caution">
    <text evidence="7">The sequence shown here is derived from an EMBL/GenBank/DDBJ whole genome shotgun (WGS) entry which is preliminary data.</text>
</comment>
<dbReference type="AlphaFoldDB" id="A0A2W5UR88"/>
<dbReference type="EMBL" id="QFQS01000001">
    <property type="protein sequence ID" value="PZR00301.1"/>
    <property type="molecule type" value="Genomic_DNA"/>
</dbReference>
<dbReference type="PANTHER" id="PTHR23427">
    <property type="entry name" value="SURFEIT LOCUS PROTEIN"/>
    <property type="match status" value="1"/>
</dbReference>